<organism evidence="1 2">
    <name type="scientific">Porites lobata</name>
    <dbReference type="NCBI Taxonomy" id="104759"/>
    <lineage>
        <taxon>Eukaryota</taxon>
        <taxon>Metazoa</taxon>
        <taxon>Cnidaria</taxon>
        <taxon>Anthozoa</taxon>
        <taxon>Hexacorallia</taxon>
        <taxon>Scleractinia</taxon>
        <taxon>Fungiina</taxon>
        <taxon>Poritidae</taxon>
        <taxon>Porites</taxon>
    </lineage>
</organism>
<feature type="non-terminal residue" evidence="1">
    <location>
        <position position="1"/>
    </location>
</feature>
<name>A0ABN8P2F4_9CNID</name>
<dbReference type="Proteomes" id="UP001159405">
    <property type="component" value="Unassembled WGS sequence"/>
</dbReference>
<reference evidence="1 2" key="1">
    <citation type="submission" date="2022-05" db="EMBL/GenBank/DDBJ databases">
        <authorList>
            <consortium name="Genoscope - CEA"/>
            <person name="William W."/>
        </authorList>
    </citation>
    <scope>NUCLEOTIDE SEQUENCE [LARGE SCALE GENOMIC DNA]</scope>
</reference>
<evidence type="ECO:0000313" key="1">
    <source>
        <dbReference type="EMBL" id="CAH3131269.1"/>
    </source>
</evidence>
<sequence length="142" mass="15636">RTFGQGETGRPGVGFNLTSDGKYDTVNKKLANVAEGTASSDAITKHELDTAMIDKHDNNQNIDLKNTYNVINSKQQTCNEMNGSRNALVCYENIRDVFVSDTRFNMVNHKIINLGDPTSNKDATNKAYVDTNFLKLSGGDIT</sequence>
<gene>
    <name evidence="1" type="ORF">PLOB_00035030</name>
</gene>
<feature type="non-terminal residue" evidence="1">
    <location>
        <position position="142"/>
    </location>
</feature>
<dbReference type="EMBL" id="CALNXK010000049">
    <property type="protein sequence ID" value="CAH3131269.1"/>
    <property type="molecule type" value="Genomic_DNA"/>
</dbReference>
<keyword evidence="2" id="KW-1185">Reference proteome</keyword>
<comment type="caution">
    <text evidence="1">The sequence shown here is derived from an EMBL/GenBank/DDBJ whole genome shotgun (WGS) entry which is preliminary data.</text>
</comment>
<accession>A0ABN8P2F4</accession>
<proteinExistence type="predicted"/>
<evidence type="ECO:0000313" key="2">
    <source>
        <dbReference type="Proteomes" id="UP001159405"/>
    </source>
</evidence>
<protein>
    <submittedName>
        <fullName evidence="1">Uncharacterized protein</fullName>
    </submittedName>
</protein>